<dbReference type="AlphaFoldDB" id="A0A645EWS7"/>
<organism evidence="1">
    <name type="scientific">bioreactor metagenome</name>
    <dbReference type="NCBI Taxonomy" id="1076179"/>
    <lineage>
        <taxon>unclassified sequences</taxon>
        <taxon>metagenomes</taxon>
        <taxon>ecological metagenomes</taxon>
    </lineage>
</organism>
<sequence>MRHLSRAEDGIIGQRFESRHVQKRRRVVNALLPIPEGEDHHHVGKWFYIGNHDFIHWRTSIGDAVHDVHAAVPPSLQRLNLVKGFAANGLVPCGIRLILVQREPANDHL</sequence>
<name>A0A645EWS7_9ZZZZ</name>
<evidence type="ECO:0000313" key="1">
    <source>
        <dbReference type="EMBL" id="MPN06481.1"/>
    </source>
</evidence>
<accession>A0A645EWS7</accession>
<proteinExistence type="predicted"/>
<gene>
    <name evidence="1" type="ORF">SDC9_153737</name>
</gene>
<dbReference type="EMBL" id="VSSQ01052386">
    <property type="protein sequence ID" value="MPN06481.1"/>
    <property type="molecule type" value="Genomic_DNA"/>
</dbReference>
<comment type="caution">
    <text evidence="1">The sequence shown here is derived from an EMBL/GenBank/DDBJ whole genome shotgun (WGS) entry which is preliminary data.</text>
</comment>
<protein>
    <submittedName>
        <fullName evidence="1">Uncharacterized protein</fullName>
    </submittedName>
</protein>
<reference evidence="1" key="1">
    <citation type="submission" date="2019-08" db="EMBL/GenBank/DDBJ databases">
        <authorList>
            <person name="Kucharzyk K."/>
            <person name="Murdoch R.W."/>
            <person name="Higgins S."/>
            <person name="Loffler F."/>
        </authorList>
    </citation>
    <scope>NUCLEOTIDE SEQUENCE</scope>
</reference>